<dbReference type="SUPFAM" id="SSF49785">
    <property type="entry name" value="Galactose-binding domain-like"/>
    <property type="match status" value="1"/>
</dbReference>
<keyword evidence="5 8" id="KW-0812">Transmembrane</keyword>
<comment type="caution">
    <text evidence="10">The sequence shown here is derived from an EMBL/GenBank/DDBJ whole genome shotgun (WGS) entry which is preliminary data.</text>
</comment>
<keyword evidence="7 8" id="KW-0472">Membrane</keyword>
<evidence type="ECO:0000256" key="6">
    <source>
        <dbReference type="ARBA" id="ARBA00022989"/>
    </source>
</evidence>
<evidence type="ECO:0000256" key="7">
    <source>
        <dbReference type="ARBA" id="ARBA00023136"/>
    </source>
</evidence>
<keyword evidence="11" id="KW-1185">Reference proteome</keyword>
<reference evidence="10 11" key="1">
    <citation type="submission" date="2024-09" db="EMBL/GenBank/DDBJ databases">
        <title>Floridaenema gen nov. (Aerosakkonemataceae, Aerosakkonematales ord. nov., Cyanobacteria) from benthic tropical and subtropical fresh waters, with the description of four new species.</title>
        <authorList>
            <person name="Moretto J.A."/>
            <person name="Berthold D.E."/>
            <person name="Lefler F.W."/>
            <person name="Huang I.-S."/>
            <person name="Laughinghouse H. IV."/>
        </authorList>
    </citation>
    <scope>NUCLEOTIDE SEQUENCE [LARGE SCALE GENOMIC DNA]</scope>
    <source>
        <strain evidence="10 11">BLCC-F167</strain>
    </source>
</reference>
<feature type="transmembrane region" description="Helical" evidence="8">
    <location>
        <begin position="596"/>
        <end position="615"/>
    </location>
</feature>
<feature type="transmembrane region" description="Helical" evidence="8">
    <location>
        <begin position="493"/>
        <end position="511"/>
    </location>
</feature>
<dbReference type="Pfam" id="PF13231">
    <property type="entry name" value="PMT_2"/>
    <property type="match status" value="1"/>
</dbReference>
<feature type="transmembrane region" description="Helical" evidence="8">
    <location>
        <begin position="877"/>
        <end position="899"/>
    </location>
</feature>
<evidence type="ECO:0000256" key="3">
    <source>
        <dbReference type="ARBA" id="ARBA00022676"/>
    </source>
</evidence>
<feature type="transmembrane region" description="Helical" evidence="8">
    <location>
        <begin position="905"/>
        <end position="926"/>
    </location>
</feature>
<feature type="transmembrane region" description="Helical" evidence="8">
    <location>
        <begin position="725"/>
        <end position="745"/>
    </location>
</feature>
<evidence type="ECO:0000256" key="4">
    <source>
        <dbReference type="ARBA" id="ARBA00022679"/>
    </source>
</evidence>
<feature type="transmembrane region" description="Helical" evidence="8">
    <location>
        <begin position="796"/>
        <end position="816"/>
    </location>
</feature>
<keyword evidence="3 10" id="KW-0328">Glycosyltransferase</keyword>
<evidence type="ECO:0000259" key="9">
    <source>
        <dbReference type="Pfam" id="PF13231"/>
    </source>
</evidence>
<feature type="transmembrane region" description="Helical" evidence="8">
    <location>
        <begin position="938"/>
        <end position="954"/>
    </location>
</feature>
<dbReference type="PANTHER" id="PTHR33908">
    <property type="entry name" value="MANNOSYLTRANSFERASE YKCB-RELATED"/>
    <property type="match status" value="1"/>
</dbReference>
<feature type="transmembrane region" description="Helical" evidence="8">
    <location>
        <begin position="757"/>
        <end position="784"/>
    </location>
</feature>
<feature type="transmembrane region" description="Helical" evidence="8">
    <location>
        <begin position="553"/>
        <end position="575"/>
    </location>
</feature>
<dbReference type="Proteomes" id="UP001576780">
    <property type="component" value="Unassembled WGS sequence"/>
</dbReference>
<evidence type="ECO:0000256" key="2">
    <source>
        <dbReference type="ARBA" id="ARBA00022475"/>
    </source>
</evidence>
<dbReference type="RefSeq" id="WP_413276098.1">
    <property type="nucleotide sequence ID" value="NZ_JBHFNT010000042.1"/>
</dbReference>
<feature type="transmembrane region" description="Helical" evidence="8">
    <location>
        <begin position="523"/>
        <end position="547"/>
    </location>
</feature>
<name>A0ABV4WG45_9CYAN</name>
<dbReference type="EC" id="2.4.-.-" evidence="10"/>
<feature type="transmembrane region" description="Helical" evidence="8">
    <location>
        <begin position="450"/>
        <end position="473"/>
    </location>
</feature>
<keyword evidence="6 8" id="KW-1133">Transmembrane helix</keyword>
<keyword evidence="4 10" id="KW-0808">Transferase</keyword>
<feature type="transmembrane region" description="Helical" evidence="8">
    <location>
        <begin position="672"/>
        <end position="693"/>
    </location>
</feature>
<feature type="transmembrane region" description="Helical" evidence="8">
    <location>
        <begin position="7"/>
        <end position="28"/>
    </location>
</feature>
<gene>
    <name evidence="10" type="ORF">ACE1CA_03830</name>
</gene>
<dbReference type="InterPro" id="IPR008979">
    <property type="entry name" value="Galactose-bd-like_sf"/>
</dbReference>
<dbReference type="PANTHER" id="PTHR33908:SF11">
    <property type="entry name" value="MEMBRANE PROTEIN"/>
    <property type="match status" value="1"/>
</dbReference>
<feature type="transmembrane region" description="Helical" evidence="8">
    <location>
        <begin position="699"/>
        <end position="718"/>
    </location>
</feature>
<evidence type="ECO:0000256" key="8">
    <source>
        <dbReference type="SAM" id="Phobius"/>
    </source>
</evidence>
<dbReference type="InterPro" id="IPR050297">
    <property type="entry name" value="LipidA_mod_glycosyltrf_83"/>
</dbReference>
<feature type="transmembrane region" description="Helical" evidence="8">
    <location>
        <begin position="853"/>
        <end position="870"/>
    </location>
</feature>
<feature type="transmembrane region" description="Helical" evidence="8">
    <location>
        <begin position="422"/>
        <end position="443"/>
    </location>
</feature>
<dbReference type="GO" id="GO:0016757">
    <property type="term" value="F:glycosyltransferase activity"/>
    <property type="evidence" value="ECO:0007669"/>
    <property type="project" value="UniProtKB-KW"/>
</dbReference>
<accession>A0ABV4WG45</accession>
<protein>
    <submittedName>
        <fullName evidence="10">Glycosyltransferase family 39 protein</fullName>
        <ecNumber evidence="10">2.4.-.-</ecNumber>
    </submittedName>
</protein>
<keyword evidence="2" id="KW-1003">Cell membrane</keyword>
<organism evidence="10 11">
    <name type="scientific">Floridaenema evergladense BLCC-F167</name>
    <dbReference type="NCBI Taxonomy" id="3153639"/>
    <lineage>
        <taxon>Bacteria</taxon>
        <taxon>Bacillati</taxon>
        <taxon>Cyanobacteriota</taxon>
        <taxon>Cyanophyceae</taxon>
        <taxon>Oscillatoriophycideae</taxon>
        <taxon>Aerosakkonematales</taxon>
        <taxon>Aerosakkonemataceae</taxon>
        <taxon>Floridanema</taxon>
        <taxon>Floridanema evergladense</taxon>
    </lineage>
</organism>
<evidence type="ECO:0000256" key="5">
    <source>
        <dbReference type="ARBA" id="ARBA00022692"/>
    </source>
</evidence>
<proteinExistence type="predicted"/>
<sequence>MKHLNKLVSLGIILILGFCLGTLGFSIWGKPPALVKPVMWFSEAQWIAPSQATYRFYARHTFNVPDFVEGGWLRLSADNDFILYVNGEVVAQEVSTLRNTLGLAAQNGDPFQRLNDFLPYLSLRPEWVYLASPKDWKLTAYVDLTQYLKPGKNVIALEVQKGQKNPRFLLEGAVYPVRGETPINLTTGISEWKVATLFHNRQQIPWFDLDFPDENWAEAIKIGYPQEVTYSRLSQHLFDRLLEGSWIGGKESDRGELWLKSTWKVSEKWQRAFIRWAGKGEYSLLINGLLVSHYQGDEGKTLHLHEVTNFLHKGVNTLQVRLARPLDWDWHSSLNGSLRKIEPLGFFLDGWLEKNQAEIINPIATDSTWISFNTPVLPENKSIAPIQLVTILETPKPQSFYRKFEGDAYLLNYPNYVLHQSFWWIVGMSGALIYALLIGYFWLDNRVNLLNSLTTGAIFLLPGTLFLVAINLSKYRYGISERWLLFVQPHSDSLILLAFIGIVLLTLLWSFMGRDVSNSDKNLMNLAIWLLWFLLGLTVCLCFSLAVADSNKFWEFFIWLEFLCLAVIIALTIFWQNIVCQLNNLFISIRQAWPTWGHWVCFGIITIAGFAMRTYALDAMDLEADENTSLDATKGILRTGVPIATSGIWYTRGPLYHYMLAFWLQFTGDSAINARFLSVIWGTATLFLIFILARKITGKVWLALAITAILAFDPWELWYSRFIRFYQVLQFTTILAFWLFIKGFINREGKTYQYCFYIVLTAMLLIQEGSLTLLPAFAIGFLYFYRPFRLSGDRSIVIGSAIGLGIYAFNIIFFSIKCLTPLVALSTSTDSYLKPRLSDVTGFFTNFFIGPNWMNVIYSIFFLAGLVYFLKRRESKLVFLFVTIILNLLFQTILVYVIAARYFYPVYPIFVMLAIYSAICIIESICKQVELISSKIPLRKICLFLLILIFMGNLEIEQVFAAYQDAIAIRNSDIAAYIQTHKKPGDIVISNTSAVYAIKGGLDYYIPHRLSIFDAVYAKEGIVIDRWGGGKLLTNLDQLSHILENGDRIWIHTFDRPRPPKDIEHSQIYSFYQTLGKPAFETFGARLRLWQKEDGILICVPNRGKDLGNY</sequence>
<feature type="domain" description="Glycosyltransferase RgtA/B/C/D-like" evidence="9">
    <location>
        <begin position="652"/>
        <end position="804"/>
    </location>
</feature>
<evidence type="ECO:0000313" key="11">
    <source>
        <dbReference type="Proteomes" id="UP001576780"/>
    </source>
</evidence>
<comment type="subcellular location">
    <subcellularLocation>
        <location evidence="1">Cell membrane</location>
        <topology evidence="1">Multi-pass membrane protein</topology>
    </subcellularLocation>
</comment>
<evidence type="ECO:0000313" key="10">
    <source>
        <dbReference type="EMBL" id="MFB2833643.1"/>
    </source>
</evidence>
<dbReference type="Gene3D" id="2.60.120.260">
    <property type="entry name" value="Galactose-binding domain-like"/>
    <property type="match status" value="2"/>
</dbReference>
<dbReference type="InterPro" id="IPR038731">
    <property type="entry name" value="RgtA/B/C-like"/>
</dbReference>
<evidence type="ECO:0000256" key="1">
    <source>
        <dbReference type="ARBA" id="ARBA00004651"/>
    </source>
</evidence>
<dbReference type="EMBL" id="JBHFNT010000042">
    <property type="protein sequence ID" value="MFB2833643.1"/>
    <property type="molecule type" value="Genomic_DNA"/>
</dbReference>